<dbReference type="Proteomes" id="UP001156873">
    <property type="component" value="Unassembled WGS sequence"/>
</dbReference>
<dbReference type="Gene3D" id="3.30.700.10">
    <property type="entry name" value="Glycoprotein, Type 4 Pilin"/>
    <property type="match status" value="1"/>
</dbReference>
<keyword evidence="2" id="KW-1133">Transmembrane helix</keyword>
<accession>A0ABT6JZ40</accession>
<evidence type="ECO:0000313" key="3">
    <source>
        <dbReference type="EMBL" id="MDH5835311.1"/>
    </source>
</evidence>
<feature type="region of interest" description="Disordered" evidence="1">
    <location>
        <begin position="1"/>
        <end position="29"/>
    </location>
</feature>
<dbReference type="EMBL" id="JARXRO010000020">
    <property type="protein sequence ID" value="MDH5835311.1"/>
    <property type="molecule type" value="Genomic_DNA"/>
</dbReference>
<proteinExistence type="predicted"/>
<evidence type="ECO:0000256" key="1">
    <source>
        <dbReference type="SAM" id="MobiDB-lite"/>
    </source>
</evidence>
<dbReference type="RefSeq" id="WP_280580037.1">
    <property type="nucleotide sequence ID" value="NZ_JARXRO010000020.1"/>
</dbReference>
<dbReference type="SUPFAM" id="SSF54523">
    <property type="entry name" value="Pili subunits"/>
    <property type="match status" value="1"/>
</dbReference>
<organism evidence="3 4">
    <name type="scientific">Luteimonas kalidii</name>
    <dbReference type="NCBI Taxonomy" id="3042025"/>
    <lineage>
        <taxon>Bacteria</taxon>
        <taxon>Pseudomonadati</taxon>
        <taxon>Pseudomonadota</taxon>
        <taxon>Gammaproteobacteria</taxon>
        <taxon>Lysobacterales</taxon>
        <taxon>Lysobacteraceae</taxon>
        <taxon>Luteimonas</taxon>
    </lineage>
</organism>
<reference evidence="3 4" key="1">
    <citation type="submission" date="2023-04" db="EMBL/GenBank/DDBJ databases">
        <title>Luteimonas sp. M1R5S59.</title>
        <authorList>
            <person name="Sun J.-Q."/>
        </authorList>
    </citation>
    <scope>NUCLEOTIDE SEQUENCE [LARGE SCALE GENOMIC DNA]</scope>
    <source>
        <strain evidence="3 4">M1R5S59</strain>
    </source>
</reference>
<comment type="caution">
    <text evidence="3">The sequence shown here is derived from an EMBL/GenBank/DDBJ whole genome shotgun (WGS) entry which is preliminary data.</text>
</comment>
<dbReference type="Pfam" id="PF07963">
    <property type="entry name" value="N_methyl"/>
    <property type="match status" value="1"/>
</dbReference>
<keyword evidence="4" id="KW-1185">Reference proteome</keyword>
<feature type="transmembrane region" description="Helical" evidence="2">
    <location>
        <begin position="36"/>
        <end position="55"/>
    </location>
</feature>
<protein>
    <submittedName>
        <fullName evidence="3">Prepilin-type N-terminal cleavage/methylation domain-containing protein</fullName>
    </submittedName>
</protein>
<gene>
    <name evidence="3" type="ORF">QFW81_15460</name>
</gene>
<dbReference type="InterPro" id="IPR012902">
    <property type="entry name" value="N_methyl_site"/>
</dbReference>
<sequence length="178" mass="19551">MTVTADIRGSRSRGLRARRDGVSSGARRRHRTGDGFTLIELIFATAVVAILAAIAQSQFAGYIERARVATAVADIAAMELEIQRFRQLPGGPLPASLADIGRAGFLDPWERPYHYTNLDTSNKGKARKDRRLNPINSDYDLFSAGRNGVFKPQVSQKDSVDDIIRARDGAYIGLAEDF</sequence>
<evidence type="ECO:0000313" key="4">
    <source>
        <dbReference type="Proteomes" id="UP001156873"/>
    </source>
</evidence>
<name>A0ABT6JZ40_9GAMM</name>
<keyword evidence="2" id="KW-0472">Membrane</keyword>
<dbReference type="NCBIfam" id="TIGR02532">
    <property type="entry name" value="IV_pilin_GFxxxE"/>
    <property type="match status" value="1"/>
</dbReference>
<evidence type="ECO:0000256" key="2">
    <source>
        <dbReference type="SAM" id="Phobius"/>
    </source>
</evidence>
<dbReference type="InterPro" id="IPR045584">
    <property type="entry name" value="Pilin-like"/>
</dbReference>
<keyword evidence="2" id="KW-0812">Transmembrane</keyword>